<protein>
    <submittedName>
        <fullName evidence="1">Uncharacterized protein</fullName>
    </submittedName>
</protein>
<dbReference type="KEGG" id="agi:FSB73_01050"/>
<reference evidence="1 2" key="1">
    <citation type="journal article" date="2017" name="Int. J. Syst. Evol. Microbiol.">
        <title>Arachidicoccus ginsenosidivorans sp. nov., with ginsenoside-converting activity isolated from ginseng cultivating soil.</title>
        <authorList>
            <person name="Siddiqi M.Z."/>
            <person name="Aslam Z."/>
            <person name="Im W.T."/>
        </authorList>
    </citation>
    <scope>NUCLEOTIDE SEQUENCE [LARGE SCALE GENOMIC DNA]</scope>
    <source>
        <strain evidence="1 2">Gsoil 809</strain>
    </source>
</reference>
<dbReference type="OrthoDB" id="794403at2"/>
<evidence type="ECO:0000313" key="2">
    <source>
        <dbReference type="Proteomes" id="UP000321291"/>
    </source>
</evidence>
<gene>
    <name evidence="1" type="ORF">FSB73_01050</name>
</gene>
<proteinExistence type="predicted"/>
<dbReference type="RefSeq" id="WP_146779766.1">
    <property type="nucleotide sequence ID" value="NZ_CP042434.1"/>
</dbReference>
<dbReference type="AlphaFoldDB" id="A0A5B8VH61"/>
<evidence type="ECO:0000313" key="1">
    <source>
        <dbReference type="EMBL" id="QEC70503.1"/>
    </source>
</evidence>
<organism evidence="1 2">
    <name type="scientific">Arachidicoccus ginsenosidivorans</name>
    <dbReference type="NCBI Taxonomy" id="496057"/>
    <lineage>
        <taxon>Bacteria</taxon>
        <taxon>Pseudomonadati</taxon>
        <taxon>Bacteroidota</taxon>
        <taxon>Chitinophagia</taxon>
        <taxon>Chitinophagales</taxon>
        <taxon>Chitinophagaceae</taxon>
        <taxon>Arachidicoccus</taxon>
    </lineage>
</organism>
<accession>A0A5B8VH61</accession>
<dbReference type="EMBL" id="CP042434">
    <property type="protein sequence ID" value="QEC70503.1"/>
    <property type="molecule type" value="Genomic_DNA"/>
</dbReference>
<keyword evidence="2" id="KW-1185">Reference proteome</keyword>
<name>A0A5B8VH61_9BACT</name>
<sequence length="168" mass="18743">MHISIPGKYNYSKLLAAGCLSILMIAAGCNNQNSQTADSQQKDAKQVPPHKKGERQCYNLMERGDTIVISINWLDSSKFTGSMRYQLHEKDRNIGTLEGVLKDSILLADYQFSAEGMTSRREVAFKPIADYLVEGYGDITPDSSGFKFADPSSLKYDLNLKIHKVNCL</sequence>
<dbReference type="Proteomes" id="UP000321291">
    <property type="component" value="Chromosome"/>
</dbReference>